<organism evidence="5 6">
    <name type="scientific">Dyadobacter jejuensis</name>
    <dbReference type="NCBI Taxonomy" id="1082580"/>
    <lineage>
        <taxon>Bacteria</taxon>
        <taxon>Pseudomonadati</taxon>
        <taxon>Bacteroidota</taxon>
        <taxon>Cytophagia</taxon>
        <taxon>Cytophagales</taxon>
        <taxon>Spirosomataceae</taxon>
        <taxon>Dyadobacter</taxon>
    </lineage>
</organism>
<dbReference type="InterPro" id="IPR026444">
    <property type="entry name" value="Secre_tail"/>
</dbReference>
<dbReference type="RefSeq" id="WP_109672367.1">
    <property type="nucleotide sequence ID" value="NZ_QGDT01000001.1"/>
</dbReference>
<name>A0A316AR90_9BACT</name>
<reference evidence="5 6" key="1">
    <citation type="submission" date="2018-03" db="EMBL/GenBank/DDBJ databases">
        <title>Genomic Encyclopedia of Archaeal and Bacterial Type Strains, Phase II (KMG-II): from individual species to whole genera.</title>
        <authorList>
            <person name="Goeker M."/>
        </authorList>
    </citation>
    <scope>NUCLEOTIDE SEQUENCE [LARGE SCALE GENOMIC DNA]</scope>
    <source>
        <strain evidence="5 6">DSM 100346</strain>
    </source>
</reference>
<evidence type="ECO:0000259" key="4">
    <source>
        <dbReference type="Pfam" id="PF18962"/>
    </source>
</evidence>
<feature type="domain" description="Secretion system C-terminal sorting" evidence="4">
    <location>
        <begin position="1038"/>
        <end position="1114"/>
    </location>
</feature>
<dbReference type="Gene3D" id="3.60.10.10">
    <property type="entry name" value="Endonuclease/exonuclease/phosphatase"/>
    <property type="match status" value="1"/>
</dbReference>
<dbReference type="InterPro" id="IPR032812">
    <property type="entry name" value="SbsA_Ig"/>
</dbReference>
<evidence type="ECO:0000313" key="6">
    <source>
        <dbReference type="Proteomes" id="UP000245880"/>
    </source>
</evidence>
<dbReference type="InterPro" id="IPR005135">
    <property type="entry name" value="Endo/exonuclease/phosphatase"/>
</dbReference>
<dbReference type="Pfam" id="PF03372">
    <property type="entry name" value="Exo_endo_phos"/>
    <property type="match status" value="1"/>
</dbReference>
<feature type="domain" description="Endonuclease/exonuclease/phosphatase" evidence="2">
    <location>
        <begin position="621"/>
        <end position="880"/>
    </location>
</feature>
<keyword evidence="6" id="KW-1185">Reference proteome</keyword>
<dbReference type="AlphaFoldDB" id="A0A316AR90"/>
<gene>
    <name evidence="5" type="ORF">CLV98_101416</name>
</gene>
<comment type="caution">
    <text evidence="5">The sequence shown here is derived from an EMBL/GenBank/DDBJ whole genome shotgun (WGS) entry which is preliminary data.</text>
</comment>
<evidence type="ECO:0000259" key="3">
    <source>
        <dbReference type="Pfam" id="PF13205"/>
    </source>
</evidence>
<dbReference type="InterPro" id="IPR047971">
    <property type="entry name" value="ExeM-like"/>
</dbReference>
<evidence type="ECO:0000313" key="5">
    <source>
        <dbReference type="EMBL" id="PWJ60235.1"/>
    </source>
</evidence>
<dbReference type="PANTHER" id="PTHR42834:SF1">
    <property type="entry name" value="ENDONUCLEASE_EXONUCLEASE_PHOSPHATASE FAMILY PROTEIN (AFU_ORTHOLOGUE AFUA_3G09210)"/>
    <property type="match status" value="1"/>
</dbReference>
<dbReference type="SUPFAM" id="SSF56219">
    <property type="entry name" value="DNase I-like"/>
    <property type="match status" value="1"/>
</dbReference>
<dbReference type="EMBL" id="QGDT01000001">
    <property type="protein sequence ID" value="PWJ60235.1"/>
    <property type="molecule type" value="Genomic_DNA"/>
</dbReference>
<dbReference type="InterPro" id="IPR036691">
    <property type="entry name" value="Endo/exonu/phosph_ase_sf"/>
</dbReference>
<dbReference type="NCBIfam" id="NF033681">
    <property type="entry name" value="ExeM_NucH_DNase"/>
    <property type="match status" value="1"/>
</dbReference>
<keyword evidence="1" id="KW-0732">Signal</keyword>
<feature type="domain" description="SbsA Ig-like" evidence="3">
    <location>
        <begin position="229"/>
        <end position="337"/>
    </location>
</feature>
<accession>A0A316AR90</accession>
<evidence type="ECO:0000256" key="1">
    <source>
        <dbReference type="ARBA" id="ARBA00022729"/>
    </source>
</evidence>
<sequence length="1116" mass="117717">MVHHLLRVPIRRVLLFVVGLSLSISGYAQTQPTAQLLPYTFTGQTAEVAPAGMAIHRFGTSSSTIPTSRTTSEGNGDLPYSTTSSAGGWLNAGTNGADGIGLLASGSNAAGAVVVSINTTGKQDVTVKWLCRVITSSSTNRDNSIALQYRIGQSGNFIDVGTTSTYSSAGKTAGDASSLFTEILPAAANDQPEVQVRWVYWESSEGLSGGRDRIAVDEIAINGAATGPDVTAPVISTRNPADNASNVSLGSSLVATFSENVVKGTGNITITLESASTDQVIDVADAAVVVVGNQVTISGVSLAYGEAYHVTIDAGAFADAAGNLFVGESDATLWNFTVVNDPGVPTLISSIQGTGESASSGTYTISGIVTAVFPNWSPAGFYVQEEDGEIDGDPLTSEAIYVVQDNPTVLVGDLVLVAGDVKEDGTAPSYGQAIITPTSVSVTSGGNALPAPVAISLPATSATYLERFEGMLVQYSGTLTVTDNYDLGSYGSIKLSQGGIVYQPTQLIDPNDVDPNGTTFSGKSNVTAINNLLEENALRTLILDDGRSVAPVVLPYVNSDNTLRIGSTVQDLTGILGYGYSAYRIQKLPDGHPLASTTSFTYAPRPTTVPAVGAATVKVASFNVLNYFNGDGLGGGFPTSRGAITEVEFNRQRAKIITAIGAIDADVVGLLEIENDGNDANSALADIVSGLNSLLGANTYAYITEPFAGSDAIRCAIIYKPAKVSPMGAALSSNNPVFNRPPLAQNFQIVSSAARTSSTVAFNYIINHFKSKGCGSASGLDADQNDGQGCYNSTRTQQSAELINFINTVKATSGNDYVISMGDYNAYYQEDPLDRLRNSNMMVLANSTDYSYQFGGQMGSLDHAVVSSELNSLVSGVAKWNINSVEPTYLSYKDGIDSGGSDQANPWSSTYSSDAFRSSDHDAVIVGLDFSEALPVELVAFQVDNQTKQVVINWETASETNNDHFSIEKSVDAIQFSEIGRVDASGDQSVAKQYQYIDTKPFAGLSYYRLVQVDLDGTRTVYRMKGVNRANTGSTFTLYPNPVQSELTISAVAKTQDTVYSYDLLNSTGQVLLKGSGLIGAIEASINAQIHRVDRGLYILKLYKKDEAQYLKFIKD</sequence>
<dbReference type="PANTHER" id="PTHR42834">
    <property type="entry name" value="ENDONUCLEASE/EXONUCLEASE/PHOSPHATASE FAMILY PROTEIN (AFU_ORTHOLOGUE AFUA_3G09210)"/>
    <property type="match status" value="1"/>
</dbReference>
<evidence type="ECO:0000259" key="2">
    <source>
        <dbReference type="Pfam" id="PF03372"/>
    </source>
</evidence>
<dbReference type="CDD" id="cd04486">
    <property type="entry name" value="YhcR_OBF_like"/>
    <property type="match status" value="1"/>
</dbReference>
<dbReference type="Pfam" id="PF13205">
    <property type="entry name" value="Big_5"/>
    <property type="match status" value="1"/>
</dbReference>
<dbReference type="OrthoDB" id="9800417at2"/>
<dbReference type="GO" id="GO:0003824">
    <property type="term" value="F:catalytic activity"/>
    <property type="evidence" value="ECO:0007669"/>
    <property type="project" value="InterPro"/>
</dbReference>
<dbReference type="NCBIfam" id="TIGR04183">
    <property type="entry name" value="Por_Secre_tail"/>
    <property type="match status" value="1"/>
</dbReference>
<dbReference type="Proteomes" id="UP000245880">
    <property type="component" value="Unassembled WGS sequence"/>
</dbReference>
<protein>
    <submittedName>
        <fullName evidence="5">Putative secreted protein (Por secretion system target)</fullName>
    </submittedName>
</protein>
<dbReference type="Pfam" id="PF18962">
    <property type="entry name" value="Por_Secre_tail"/>
    <property type="match status" value="1"/>
</dbReference>
<proteinExistence type="predicted"/>
<dbReference type="CDD" id="cd10283">
    <property type="entry name" value="MnuA_DNase1-like"/>
    <property type="match status" value="1"/>
</dbReference>